<organism evidence="3 4">
    <name type="scientific">Neohortaea acidophila</name>
    <dbReference type="NCBI Taxonomy" id="245834"/>
    <lineage>
        <taxon>Eukaryota</taxon>
        <taxon>Fungi</taxon>
        <taxon>Dikarya</taxon>
        <taxon>Ascomycota</taxon>
        <taxon>Pezizomycotina</taxon>
        <taxon>Dothideomycetes</taxon>
        <taxon>Dothideomycetidae</taxon>
        <taxon>Mycosphaerellales</taxon>
        <taxon>Teratosphaeriaceae</taxon>
        <taxon>Neohortaea</taxon>
    </lineage>
</organism>
<gene>
    <name evidence="3" type="ORF">BDY17DRAFT_303457</name>
</gene>
<feature type="transmembrane region" description="Helical" evidence="2">
    <location>
        <begin position="362"/>
        <end position="382"/>
    </location>
</feature>
<keyword evidence="2" id="KW-1133">Transmembrane helix</keyword>
<proteinExistence type="predicted"/>
<keyword evidence="3" id="KW-0808">Transferase</keyword>
<feature type="compositionally biased region" description="Basic residues" evidence="1">
    <location>
        <begin position="78"/>
        <end position="87"/>
    </location>
</feature>
<dbReference type="RefSeq" id="XP_033586795.1">
    <property type="nucleotide sequence ID" value="XM_033734578.1"/>
</dbReference>
<feature type="transmembrane region" description="Helical" evidence="2">
    <location>
        <begin position="301"/>
        <end position="322"/>
    </location>
</feature>
<sequence>MLREDPVSMSTQYQVPATPRVISPSPTPSETSGKEGYFPPVTRSQRNSVGRAGSLTAVETIEEKDDPAQDEDPELSRARSRSRSPHLVRRESAKQMNGSFTTSARAGITPLTPLRKRTEAAPKGGKAKGFLSPESAYPRGFGSAYWRNLSRSPSPLGLIPIHREWRVFVHKHEIPRKLLHVSIGFGTLVLYYQGLQVEQIHPVLLALLIPIFTIDIIRFRWEAVNRLYIKLLGSFMRESEAHDRFNGVISYLAGLWFTMRFCPKDVAVMSVLLLSWCDTAASTFGRLWGKYTPRIRKGKSLAGSLAACMVGVLSAILFYGIIAPATGGVYDTGPDSFAFQGSLTLPLRLREQLGVGKANATVSGWIALALMSVVSGLVVSVSEAVDLFHLDDNLTIPVLCGIGLGVFLRVFGAG</sequence>
<keyword evidence="3" id="KW-0548">Nucleotidyltransferase</keyword>
<keyword evidence="2" id="KW-0812">Transmembrane</keyword>
<dbReference type="GO" id="GO:0005789">
    <property type="term" value="C:endoplasmic reticulum membrane"/>
    <property type="evidence" value="ECO:0007669"/>
    <property type="project" value="TreeGrafter"/>
</dbReference>
<dbReference type="AlphaFoldDB" id="A0A6A6PJW6"/>
<evidence type="ECO:0000256" key="2">
    <source>
        <dbReference type="SAM" id="Phobius"/>
    </source>
</evidence>
<evidence type="ECO:0000256" key="1">
    <source>
        <dbReference type="SAM" id="MobiDB-lite"/>
    </source>
</evidence>
<dbReference type="PANTHER" id="PTHR31303">
    <property type="entry name" value="CTP-DEPENDENT DIACYLGLYCEROL KINASE 1"/>
    <property type="match status" value="1"/>
</dbReference>
<dbReference type="Proteomes" id="UP000799767">
    <property type="component" value="Unassembled WGS sequence"/>
</dbReference>
<feature type="compositionally biased region" description="Polar residues" evidence="1">
    <location>
        <begin position="94"/>
        <end position="104"/>
    </location>
</feature>
<feature type="region of interest" description="Disordered" evidence="1">
    <location>
        <begin position="1"/>
        <end position="129"/>
    </location>
</feature>
<dbReference type="OrthoDB" id="5673at2759"/>
<reference evidence="3" key="1">
    <citation type="journal article" date="2020" name="Stud. Mycol.">
        <title>101 Dothideomycetes genomes: a test case for predicting lifestyles and emergence of pathogens.</title>
        <authorList>
            <person name="Haridas S."/>
            <person name="Albert R."/>
            <person name="Binder M."/>
            <person name="Bloem J."/>
            <person name="Labutti K."/>
            <person name="Salamov A."/>
            <person name="Andreopoulos B."/>
            <person name="Baker S."/>
            <person name="Barry K."/>
            <person name="Bills G."/>
            <person name="Bluhm B."/>
            <person name="Cannon C."/>
            <person name="Castanera R."/>
            <person name="Culley D."/>
            <person name="Daum C."/>
            <person name="Ezra D."/>
            <person name="Gonzalez J."/>
            <person name="Henrissat B."/>
            <person name="Kuo A."/>
            <person name="Liang C."/>
            <person name="Lipzen A."/>
            <person name="Lutzoni F."/>
            <person name="Magnuson J."/>
            <person name="Mondo S."/>
            <person name="Nolan M."/>
            <person name="Ohm R."/>
            <person name="Pangilinan J."/>
            <person name="Park H.-J."/>
            <person name="Ramirez L."/>
            <person name="Alfaro M."/>
            <person name="Sun H."/>
            <person name="Tritt A."/>
            <person name="Yoshinaga Y."/>
            <person name="Zwiers L.-H."/>
            <person name="Turgeon B."/>
            <person name="Goodwin S."/>
            <person name="Spatafora J."/>
            <person name="Crous P."/>
            <person name="Grigoriev I."/>
        </authorList>
    </citation>
    <scope>NUCLEOTIDE SEQUENCE</scope>
    <source>
        <strain evidence="3">CBS 113389</strain>
    </source>
</reference>
<evidence type="ECO:0000313" key="4">
    <source>
        <dbReference type="Proteomes" id="UP000799767"/>
    </source>
</evidence>
<dbReference type="GeneID" id="54475580"/>
<feature type="transmembrane region" description="Helical" evidence="2">
    <location>
        <begin position="394"/>
        <end position="412"/>
    </location>
</feature>
<dbReference type="GO" id="GO:0004143">
    <property type="term" value="F:ATP-dependent diacylglycerol kinase activity"/>
    <property type="evidence" value="ECO:0007669"/>
    <property type="project" value="InterPro"/>
</dbReference>
<feature type="transmembrane region" description="Helical" evidence="2">
    <location>
        <begin position="267"/>
        <end position="289"/>
    </location>
</feature>
<protein>
    <submittedName>
        <fullName evidence="3">Cytidylyltransferase family-domain-containing protein</fullName>
    </submittedName>
</protein>
<feature type="compositionally biased region" description="Acidic residues" evidence="1">
    <location>
        <begin position="60"/>
        <end position="73"/>
    </location>
</feature>
<keyword evidence="2" id="KW-0472">Membrane</keyword>
<name>A0A6A6PJW6_9PEZI</name>
<dbReference type="PANTHER" id="PTHR31303:SF1">
    <property type="entry name" value="CTP-DEPENDENT DIACYLGLYCEROL KINASE 1"/>
    <property type="match status" value="1"/>
</dbReference>
<dbReference type="GO" id="GO:0006654">
    <property type="term" value="P:phosphatidic acid biosynthetic process"/>
    <property type="evidence" value="ECO:0007669"/>
    <property type="project" value="TreeGrafter"/>
</dbReference>
<accession>A0A6A6PJW6</accession>
<dbReference type="EMBL" id="MU001640">
    <property type="protein sequence ID" value="KAF2480225.1"/>
    <property type="molecule type" value="Genomic_DNA"/>
</dbReference>
<evidence type="ECO:0000313" key="3">
    <source>
        <dbReference type="EMBL" id="KAF2480225.1"/>
    </source>
</evidence>
<dbReference type="InterPro" id="IPR037997">
    <property type="entry name" value="Dgk1-like"/>
</dbReference>
<keyword evidence="4" id="KW-1185">Reference proteome</keyword>
<dbReference type="GO" id="GO:0016779">
    <property type="term" value="F:nucleotidyltransferase activity"/>
    <property type="evidence" value="ECO:0007669"/>
    <property type="project" value="UniProtKB-KW"/>
</dbReference>